<accession>A0A8R1Y4S4</accession>
<dbReference type="EMBL" id="CMVM020000177">
    <property type="status" value="NOT_ANNOTATED_CDS"/>
    <property type="molecule type" value="Genomic_DNA"/>
</dbReference>
<dbReference type="AlphaFoldDB" id="A0A8R1Y4S4"/>
<evidence type="ECO:0000313" key="1">
    <source>
        <dbReference type="EnsemblMetazoa" id="OVOC6624.1"/>
    </source>
</evidence>
<protein>
    <submittedName>
        <fullName evidence="1">Uncharacterized protein</fullName>
    </submittedName>
</protein>
<evidence type="ECO:0000313" key="2">
    <source>
        <dbReference type="Proteomes" id="UP000024404"/>
    </source>
</evidence>
<organism evidence="1 2">
    <name type="scientific">Onchocerca volvulus</name>
    <dbReference type="NCBI Taxonomy" id="6282"/>
    <lineage>
        <taxon>Eukaryota</taxon>
        <taxon>Metazoa</taxon>
        <taxon>Ecdysozoa</taxon>
        <taxon>Nematoda</taxon>
        <taxon>Chromadorea</taxon>
        <taxon>Rhabditida</taxon>
        <taxon>Spirurina</taxon>
        <taxon>Spiruromorpha</taxon>
        <taxon>Filarioidea</taxon>
        <taxon>Onchocercidae</taxon>
        <taxon>Onchocerca</taxon>
    </lineage>
</organism>
<dbReference type="EnsemblMetazoa" id="OVOC6624.1">
    <property type="protein sequence ID" value="OVOC6624.1"/>
    <property type="gene ID" value="WBGene00243433"/>
</dbReference>
<sequence length="54" mass="6531">MYRVSSSRIVSEIWYGEVVKCNEYIAEYCHLRAVSRHWNTRSVEYCHNNPLRQP</sequence>
<name>A0A8R1Y4S4_ONCVO</name>
<proteinExistence type="predicted"/>
<dbReference type="Proteomes" id="UP000024404">
    <property type="component" value="Unassembled WGS sequence"/>
</dbReference>
<reference evidence="1" key="2">
    <citation type="submission" date="2022-06" db="UniProtKB">
        <authorList>
            <consortium name="EnsemblMetazoa"/>
        </authorList>
    </citation>
    <scope>IDENTIFICATION</scope>
</reference>
<keyword evidence="2" id="KW-1185">Reference proteome</keyword>
<reference evidence="2" key="1">
    <citation type="submission" date="2013-10" db="EMBL/GenBank/DDBJ databases">
        <title>Genome sequencing of Onchocerca volvulus.</title>
        <authorList>
            <person name="Cotton J."/>
            <person name="Tsai J."/>
            <person name="Stanley E."/>
            <person name="Tracey A."/>
            <person name="Holroyd N."/>
            <person name="Lustigman S."/>
            <person name="Berriman M."/>
        </authorList>
    </citation>
    <scope>NUCLEOTIDE SEQUENCE</scope>
</reference>